<gene>
    <name evidence="10" type="primary">grpE</name>
    <name evidence="14" type="ORF">CJO77_03825</name>
</gene>
<dbReference type="PANTHER" id="PTHR21237">
    <property type="entry name" value="GRPE PROTEIN"/>
    <property type="match status" value="1"/>
</dbReference>
<evidence type="ECO:0000256" key="8">
    <source>
        <dbReference type="ARBA" id="ARBA00072274"/>
    </source>
</evidence>
<evidence type="ECO:0000256" key="2">
    <source>
        <dbReference type="ARBA" id="ARBA00009054"/>
    </source>
</evidence>
<evidence type="ECO:0000256" key="10">
    <source>
        <dbReference type="HAMAP-Rule" id="MF_01151"/>
    </source>
</evidence>
<dbReference type="Pfam" id="PF01025">
    <property type="entry name" value="GrpE"/>
    <property type="match status" value="1"/>
</dbReference>
<evidence type="ECO:0000256" key="1">
    <source>
        <dbReference type="ARBA" id="ARBA00004496"/>
    </source>
</evidence>
<name>A0AAD0WFF7_RALSL</name>
<dbReference type="GO" id="GO:0042803">
    <property type="term" value="F:protein homodimerization activity"/>
    <property type="evidence" value="ECO:0007669"/>
    <property type="project" value="InterPro"/>
</dbReference>
<dbReference type="PANTHER" id="PTHR21237:SF23">
    <property type="entry name" value="GRPE PROTEIN HOMOLOG, MITOCHONDRIAL"/>
    <property type="match status" value="1"/>
</dbReference>
<dbReference type="GO" id="GO:0051087">
    <property type="term" value="F:protein-folding chaperone binding"/>
    <property type="evidence" value="ECO:0007669"/>
    <property type="project" value="InterPro"/>
</dbReference>
<evidence type="ECO:0000256" key="5">
    <source>
        <dbReference type="ARBA" id="ARBA00023016"/>
    </source>
</evidence>
<dbReference type="InterPro" id="IPR000740">
    <property type="entry name" value="GrpE"/>
</dbReference>
<keyword evidence="6 10" id="KW-0143">Chaperone</keyword>
<evidence type="ECO:0000313" key="15">
    <source>
        <dbReference type="Proteomes" id="UP000261758"/>
    </source>
</evidence>
<dbReference type="SUPFAM" id="SSF58014">
    <property type="entry name" value="Coiled-coil domain of nucleotide exchange factor GrpE"/>
    <property type="match status" value="1"/>
</dbReference>
<evidence type="ECO:0000256" key="3">
    <source>
        <dbReference type="ARBA" id="ARBA00011738"/>
    </source>
</evidence>
<dbReference type="GO" id="GO:0005829">
    <property type="term" value="C:cytosol"/>
    <property type="evidence" value="ECO:0007669"/>
    <property type="project" value="TreeGrafter"/>
</dbReference>
<comment type="function">
    <text evidence="7 10 11">Participates actively in the response to hyperosmotic and heat shock by preventing the aggregation of stress-denatured proteins, in association with DnaK and GrpE. It is the nucleotide exchange factor for DnaK and may function as a thermosensor. Unfolded proteins bind initially to DnaJ; upon interaction with the DnaJ-bound protein, DnaK hydrolyzes its bound ATP, resulting in the formation of a stable complex. GrpE releases ADP from DnaK; ATP binding to DnaK triggers the release of the substrate protein, thus completing the reaction cycle. Several rounds of ATP-dependent interactions between DnaJ, DnaK and GrpE are required for fully efficient folding.</text>
</comment>
<dbReference type="NCBIfam" id="NF010748">
    <property type="entry name" value="PRK14150.1"/>
    <property type="match status" value="1"/>
</dbReference>
<proteinExistence type="inferred from homology"/>
<dbReference type="PROSITE" id="PS01071">
    <property type="entry name" value="GRPE"/>
    <property type="match status" value="1"/>
</dbReference>
<dbReference type="NCBIfam" id="NF010738">
    <property type="entry name" value="PRK14140.1"/>
    <property type="match status" value="1"/>
</dbReference>
<dbReference type="Proteomes" id="UP000261758">
    <property type="component" value="Chromosome"/>
</dbReference>
<evidence type="ECO:0000313" key="14">
    <source>
        <dbReference type="EMBL" id="AXV80736.1"/>
    </source>
</evidence>
<dbReference type="InterPro" id="IPR009012">
    <property type="entry name" value="GrpE_head"/>
</dbReference>
<dbReference type="GO" id="GO:0000774">
    <property type="term" value="F:adenyl-nucleotide exchange factor activity"/>
    <property type="evidence" value="ECO:0007669"/>
    <property type="project" value="InterPro"/>
</dbReference>
<feature type="region of interest" description="Disordered" evidence="13">
    <location>
        <begin position="1"/>
        <end position="53"/>
    </location>
</feature>
<evidence type="ECO:0000256" key="9">
    <source>
        <dbReference type="ARBA" id="ARBA00076414"/>
    </source>
</evidence>
<reference evidence="14 15" key="1">
    <citation type="submission" date="2017-08" db="EMBL/GenBank/DDBJ databases">
        <title>Genome sequences of Ralstonia solanacearum Species Complex (RSSC) isolated from Potato bacterial wilts in Korea.</title>
        <authorList>
            <person name="Cho H."/>
            <person name="Song E.-S."/>
            <person name="Lee Y.K."/>
            <person name="Lee S."/>
            <person name="Lee S.-W."/>
            <person name="Jo A."/>
            <person name="Kim J.-G."/>
            <person name="Hwang I."/>
        </authorList>
    </citation>
    <scope>NUCLEOTIDE SEQUENCE [LARGE SCALE GENOMIC DNA]</scope>
    <source>
        <strain evidence="14 15">T98</strain>
    </source>
</reference>
<dbReference type="CDD" id="cd00446">
    <property type="entry name" value="GrpE"/>
    <property type="match status" value="1"/>
</dbReference>
<dbReference type="InterPro" id="IPR013805">
    <property type="entry name" value="GrpE_CC"/>
</dbReference>
<dbReference type="SUPFAM" id="SSF51064">
    <property type="entry name" value="Head domain of nucleotide exchange factor GrpE"/>
    <property type="match status" value="1"/>
</dbReference>
<evidence type="ECO:0000256" key="11">
    <source>
        <dbReference type="RuleBase" id="RU000639"/>
    </source>
</evidence>
<dbReference type="GO" id="GO:0051082">
    <property type="term" value="F:unfolded protein binding"/>
    <property type="evidence" value="ECO:0007669"/>
    <property type="project" value="TreeGrafter"/>
</dbReference>
<dbReference type="RefSeq" id="WP_118869220.1">
    <property type="nucleotide sequence ID" value="NZ_CP022759.1"/>
</dbReference>
<dbReference type="NCBIfam" id="NF010737">
    <property type="entry name" value="PRK14139.1"/>
    <property type="match status" value="1"/>
</dbReference>
<dbReference type="Gene3D" id="3.90.20.20">
    <property type="match status" value="1"/>
</dbReference>
<comment type="subcellular location">
    <subcellularLocation>
        <location evidence="1 10">Cytoplasm</location>
    </subcellularLocation>
</comment>
<comment type="similarity">
    <text evidence="2 10 12">Belongs to the GrpE family.</text>
</comment>
<keyword evidence="5 10" id="KW-0346">Stress response</keyword>
<organism evidence="14 15">
    <name type="scientific">Ralstonia solanacearum</name>
    <name type="common">Pseudomonas solanacearum</name>
    <dbReference type="NCBI Taxonomy" id="305"/>
    <lineage>
        <taxon>Bacteria</taxon>
        <taxon>Pseudomonadati</taxon>
        <taxon>Pseudomonadota</taxon>
        <taxon>Betaproteobacteria</taxon>
        <taxon>Burkholderiales</taxon>
        <taxon>Burkholderiaceae</taxon>
        <taxon>Ralstonia</taxon>
        <taxon>Ralstonia solanacearum species complex</taxon>
    </lineage>
</organism>
<evidence type="ECO:0000256" key="4">
    <source>
        <dbReference type="ARBA" id="ARBA00022490"/>
    </source>
</evidence>
<evidence type="ECO:0000256" key="6">
    <source>
        <dbReference type="ARBA" id="ARBA00023186"/>
    </source>
</evidence>
<feature type="compositionally biased region" description="Low complexity" evidence="13">
    <location>
        <begin position="18"/>
        <end position="53"/>
    </location>
</feature>
<protein>
    <recommendedName>
        <fullName evidence="8 10">Protein GrpE</fullName>
    </recommendedName>
    <alternativeName>
        <fullName evidence="9 10">HSP-70 cofactor</fullName>
    </alternativeName>
</protein>
<evidence type="ECO:0000256" key="12">
    <source>
        <dbReference type="RuleBase" id="RU004478"/>
    </source>
</evidence>
<comment type="subunit">
    <text evidence="3 10">Homodimer.</text>
</comment>
<evidence type="ECO:0000256" key="7">
    <source>
        <dbReference type="ARBA" id="ARBA00053401"/>
    </source>
</evidence>
<dbReference type="AlphaFoldDB" id="A0AAD0WFF7"/>
<dbReference type="PRINTS" id="PR00773">
    <property type="entry name" value="GRPEPROTEIN"/>
</dbReference>
<sequence>MKHTSEPTSQPDTQTAESAQPSAATAGQAASAYSSQAQRASASANAQAIAGDEAAVAEAVVEPDTAELRRQLEAADEKARQNYENWARAVAEGENIRRRAQDDVARAHKFAIESFAEYLLPVMDSLQAALADTSGDAAKLREGVELTLKQLDAAFEKGRVTELNPVGEKFDPHRHQAISMVPAEQEANTVVSVLQRGYTLADRVLRPALVTVAAPK</sequence>
<feature type="compositionally biased region" description="Polar residues" evidence="13">
    <location>
        <begin position="1"/>
        <end position="17"/>
    </location>
</feature>
<dbReference type="EMBL" id="CP022759">
    <property type="protein sequence ID" value="AXV80736.1"/>
    <property type="molecule type" value="Genomic_DNA"/>
</dbReference>
<dbReference type="HAMAP" id="MF_01151">
    <property type="entry name" value="GrpE"/>
    <property type="match status" value="1"/>
</dbReference>
<dbReference type="Gene3D" id="2.30.22.10">
    <property type="entry name" value="Head domain of nucleotide exchange factor GrpE"/>
    <property type="match status" value="1"/>
</dbReference>
<dbReference type="GO" id="GO:0006457">
    <property type="term" value="P:protein folding"/>
    <property type="evidence" value="ECO:0007669"/>
    <property type="project" value="InterPro"/>
</dbReference>
<evidence type="ECO:0000256" key="13">
    <source>
        <dbReference type="SAM" id="MobiDB-lite"/>
    </source>
</evidence>
<accession>A0AAD0WFF7</accession>
<dbReference type="FunFam" id="2.30.22.10:FF:000001">
    <property type="entry name" value="Protein GrpE"/>
    <property type="match status" value="1"/>
</dbReference>
<keyword evidence="4 10" id="KW-0963">Cytoplasm</keyword>